<dbReference type="GO" id="GO:0016020">
    <property type="term" value="C:membrane"/>
    <property type="evidence" value="ECO:0007669"/>
    <property type="project" value="TreeGrafter"/>
</dbReference>
<accession>A0A5J4WS22</accession>
<protein>
    <recommendedName>
        <fullName evidence="3">C2 domain-containing protein</fullName>
    </recommendedName>
</protein>
<comment type="caution">
    <text evidence="4">The sequence shown here is derived from an EMBL/GenBank/DDBJ whole genome shotgun (WGS) entry which is preliminary data.</text>
</comment>
<feature type="domain" description="C2" evidence="3">
    <location>
        <begin position="96"/>
        <end position="219"/>
    </location>
</feature>
<evidence type="ECO:0000313" key="5">
    <source>
        <dbReference type="Proteomes" id="UP000324800"/>
    </source>
</evidence>
<proteinExistence type="predicted"/>
<dbReference type="SUPFAM" id="SSF49562">
    <property type="entry name" value="C2 domain (Calcium/lipid-binding domain, CaLB)"/>
    <property type="match status" value="2"/>
</dbReference>
<dbReference type="InterPro" id="IPR035892">
    <property type="entry name" value="C2_domain_sf"/>
</dbReference>
<dbReference type="InterPro" id="IPR000008">
    <property type="entry name" value="C2_dom"/>
</dbReference>
<dbReference type="PANTHER" id="PTHR45911:SF4">
    <property type="entry name" value="MULTIPLE C2 AND TRANSMEMBRANE DOMAIN-CONTAINING PROTEIN"/>
    <property type="match status" value="1"/>
</dbReference>
<dbReference type="SMART" id="SM00239">
    <property type="entry name" value="C2"/>
    <property type="match status" value="2"/>
</dbReference>
<sequence length="252" mass="29167">MNIGGSADPFVIVSIGGQSNKTEVVHNSLNADFDQEFVLQFDPQLTQDRELKVEIWDRDEYSQDDMVGFVMIPILPYFNNETELRENIENGNEKEGLGKVLFTDEQTLIDGEYISGKLRVRVISANDLQEDTLLGKPNPYVVLRLGGKEKKRTKAINRTLNAEYNEEFTLLFDLKENQQKVLKVELWNEIQKSEDRFIGWAQIDILPYLEKYSLATVQLMKRSTFEQDIVGCFIFINIIHFKIKPENDVPIR</sequence>
<feature type="domain" description="C2" evidence="3">
    <location>
        <begin position="1"/>
        <end position="87"/>
    </location>
</feature>
<name>A0A5J4WS22_9EUKA</name>
<evidence type="ECO:0000259" key="3">
    <source>
        <dbReference type="PROSITE" id="PS50004"/>
    </source>
</evidence>
<evidence type="ECO:0000256" key="2">
    <source>
        <dbReference type="ARBA" id="ARBA00022837"/>
    </source>
</evidence>
<dbReference type="Pfam" id="PF00168">
    <property type="entry name" value="C2"/>
    <property type="match status" value="2"/>
</dbReference>
<reference evidence="4 5" key="1">
    <citation type="submission" date="2019-03" db="EMBL/GenBank/DDBJ databases">
        <title>Single cell metagenomics reveals metabolic interactions within the superorganism composed of flagellate Streblomastix strix and complex community of Bacteroidetes bacteria on its surface.</title>
        <authorList>
            <person name="Treitli S.C."/>
            <person name="Kolisko M."/>
            <person name="Husnik F."/>
            <person name="Keeling P."/>
            <person name="Hampl V."/>
        </authorList>
    </citation>
    <scope>NUCLEOTIDE SEQUENCE [LARGE SCALE GENOMIC DNA]</scope>
    <source>
        <strain evidence="4">ST1C</strain>
    </source>
</reference>
<keyword evidence="1" id="KW-0479">Metal-binding</keyword>
<evidence type="ECO:0000256" key="1">
    <source>
        <dbReference type="ARBA" id="ARBA00022723"/>
    </source>
</evidence>
<organism evidence="4 5">
    <name type="scientific">Streblomastix strix</name>
    <dbReference type="NCBI Taxonomy" id="222440"/>
    <lineage>
        <taxon>Eukaryota</taxon>
        <taxon>Metamonada</taxon>
        <taxon>Preaxostyla</taxon>
        <taxon>Oxymonadida</taxon>
        <taxon>Streblomastigidae</taxon>
        <taxon>Streblomastix</taxon>
    </lineage>
</organism>
<keyword evidence="2" id="KW-0106">Calcium</keyword>
<dbReference type="Gene3D" id="2.60.40.150">
    <property type="entry name" value="C2 domain"/>
    <property type="match status" value="2"/>
</dbReference>
<dbReference type="GO" id="GO:0005509">
    <property type="term" value="F:calcium ion binding"/>
    <property type="evidence" value="ECO:0007669"/>
    <property type="project" value="TreeGrafter"/>
</dbReference>
<gene>
    <name evidence="4" type="ORF">EZS28_007586</name>
</gene>
<dbReference type="OrthoDB" id="270970at2759"/>
<dbReference type="EMBL" id="SNRW01001317">
    <property type="protein sequence ID" value="KAA6396889.1"/>
    <property type="molecule type" value="Genomic_DNA"/>
</dbReference>
<dbReference type="PANTHER" id="PTHR45911">
    <property type="entry name" value="C2 DOMAIN-CONTAINING PROTEIN"/>
    <property type="match status" value="1"/>
</dbReference>
<dbReference type="PROSITE" id="PS50004">
    <property type="entry name" value="C2"/>
    <property type="match status" value="2"/>
</dbReference>
<dbReference type="CDD" id="cd00030">
    <property type="entry name" value="C2"/>
    <property type="match status" value="2"/>
</dbReference>
<dbReference type="AlphaFoldDB" id="A0A5J4WS22"/>
<dbReference type="Proteomes" id="UP000324800">
    <property type="component" value="Unassembled WGS sequence"/>
</dbReference>
<evidence type="ECO:0000313" key="4">
    <source>
        <dbReference type="EMBL" id="KAA6396889.1"/>
    </source>
</evidence>